<proteinExistence type="predicted"/>
<sequence length="101" mass="11114">MRDPSQAESLWGAEPWALTVPDMRFGRQEGLQLSINYHTGPVSSDVEGVRLCGYCRRPMAAQHKTEYTAARARLLLDRGFCLCSKPSAQAQAPAQGSTSSW</sequence>
<accession>A0A2T0KHM2</accession>
<keyword evidence="2" id="KW-1185">Reference proteome</keyword>
<gene>
    <name evidence="1" type="ORF">CLV67_104459</name>
</gene>
<evidence type="ECO:0000313" key="1">
    <source>
        <dbReference type="EMBL" id="PRX22931.1"/>
    </source>
</evidence>
<comment type="caution">
    <text evidence="1">The sequence shown here is derived from an EMBL/GenBank/DDBJ whole genome shotgun (WGS) entry which is preliminary data.</text>
</comment>
<name>A0A2T0KHM2_9ACTN</name>
<dbReference type="AlphaFoldDB" id="A0A2T0KHM2"/>
<organism evidence="1 2">
    <name type="scientific">Actinoplanes italicus</name>
    <dbReference type="NCBI Taxonomy" id="113567"/>
    <lineage>
        <taxon>Bacteria</taxon>
        <taxon>Bacillati</taxon>
        <taxon>Actinomycetota</taxon>
        <taxon>Actinomycetes</taxon>
        <taxon>Micromonosporales</taxon>
        <taxon>Micromonosporaceae</taxon>
        <taxon>Actinoplanes</taxon>
    </lineage>
</organism>
<dbReference type="Proteomes" id="UP000239415">
    <property type="component" value="Unassembled WGS sequence"/>
</dbReference>
<reference evidence="1 2" key="1">
    <citation type="submission" date="2018-03" db="EMBL/GenBank/DDBJ databases">
        <title>Genomic Encyclopedia of Archaeal and Bacterial Type Strains, Phase II (KMG-II): from individual species to whole genera.</title>
        <authorList>
            <person name="Goeker M."/>
        </authorList>
    </citation>
    <scope>NUCLEOTIDE SEQUENCE [LARGE SCALE GENOMIC DNA]</scope>
    <source>
        <strain evidence="1 2">DSM 43146</strain>
    </source>
</reference>
<dbReference type="EMBL" id="PVMZ01000004">
    <property type="protein sequence ID" value="PRX22931.1"/>
    <property type="molecule type" value="Genomic_DNA"/>
</dbReference>
<protein>
    <submittedName>
        <fullName evidence="1">Uncharacterized protein</fullName>
    </submittedName>
</protein>
<evidence type="ECO:0000313" key="2">
    <source>
        <dbReference type="Proteomes" id="UP000239415"/>
    </source>
</evidence>